<reference evidence="2 3" key="1">
    <citation type="submission" date="2018-03" db="EMBL/GenBank/DDBJ databases">
        <authorList>
            <person name="Keele B.F."/>
        </authorList>
    </citation>
    <scope>NUCLEOTIDE SEQUENCE [LARGE SCALE GENOMIC DNA]</scope>
    <source>
        <strain evidence="2 3">CECT 8811</strain>
    </source>
</reference>
<evidence type="ECO:0000313" key="2">
    <source>
        <dbReference type="EMBL" id="SPF78579.1"/>
    </source>
</evidence>
<dbReference type="Proteomes" id="UP000244911">
    <property type="component" value="Unassembled WGS sequence"/>
</dbReference>
<gene>
    <name evidence="2" type="ORF">ALP8811_02508</name>
</gene>
<proteinExistence type="predicted"/>
<accession>A0A2R8ARV5</accession>
<dbReference type="EMBL" id="OMOI01000002">
    <property type="protein sequence ID" value="SPF78579.1"/>
    <property type="molecule type" value="Genomic_DNA"/>
</dbReference>
<protein>
    <recommendedName>
        <fullName evidence="1">SH3b domain-containing protein</fullName>
    </recommendedName>
</protein>
<dbReference type="AlphaFoldDB" id="A0A2R8ARV5"/>
<dbReference type="Gene3D" id="2.30.30.40">
    <property type="entry name" value="SH3 Domains"/>
    <property type="match status" value="1"/>
</dbReference>
<sequence length="191" mass="19441">MGIIRMSLLTAGVMGAAMMHYGRDTGLPTDRIGREPSVPQDSIIAVSAKLAETPETAVVPVLATAPSATVPDTSNSATGMVIKAAAVTGDPSSPAAQAEAAARLMAASAPAPIIPEPEATADNTGFPTLFVSGSTVNMRGGPSTGHGVVSKLTRGTEVIETGQTDDGWSQIKVVDTGKRGFIASRFLKPQL</sequence>
<evidence type="ECO:0000313" key="3">
    <source>
        <dbReference type="Proteomes" id="UP000244911"/>
    </source>
</evidence>
<dbReference type="OrthoDB" id="7433551at2"/>
<evidence type="ECO:0000259" key="1">
    <source>
        <dbReference type="Pfam" id="PF08239"/>
    </source>
</evidence>
<dbReference type="RefSeq" id="WP_108857588.1">
    <property type="nucleotide sequence ID" value="NZ_OMOI01000002.1"/>
</dbReference>
<feature type="domain" description="SH3b" evidence="1">
    <location>
        <begin position="134"/>
        <end position="188"/>
    </location>
</feature>
<name>A0A2R8ARV5_9RHOB</name>
<dbReference type="Pfam" id="PF08239">
    <property type="entry name" value="SH3_3"/>
    <property type="match status" value="1"/>
</dbReference>
<organism evidence="2 3">
    <name type="scientific">Aliiroseovarius pelagivivens</name>
    <dbReference type="NCBI Taxonomy" id="1639690"/>
    <lineage>
        <taxon>Bacteria</taxon>
        <taxon>Pseudomonadati</taxon>
        <taxon>Pseudomonadota</taxon>
        <taxon>Alphaproteobacteria</taxon>
        <taxon>Rhodobacterales</taxon>
        <taxon>Paracoccaceae</taxon>
        <taxon>Aliiroseovarius</taxon>
    </lineage>
</organism>
<keyword evidence="3" id="KW-1185">Reference proteome</keyword>
<dbReference type="InterPro" id="IPR003646">
    <property type="entry name" value="SH3-like_bac-type"/>
</dbReference>